<keyword evidence="2" id="KW-1185">Reference proteome</keyword>
<evidence type="ECO:0000313" key="1">
    <source>
        <dbReference type="EMBL" id="CAD0106982.1"/>
    </source>
</evidence>
<accession>A0A9N8PNH6</accession>
<name>A0A9N8PNH6_9PEZI</name>
<reference evidence="1" key="1">
    <citation type="submission" date="2020-06" db="EMBL/GenBank/DDBJ databases">
        <authorList>
            <person name="Onetto C."/>
        </authorList>
    </citation>
    <scope>NUCLEOTIDE SEQUENCE</scope>
</reference>
<dbReference type="EMBL" id="CAINUL010000001">
    <property type="protein sequence ID" value="CAD0106982.1"/>
    <property type="molecule type" value="Genomic_DNA"/>
</dbReference>
<gene>
    <name evidence="1" type="ORF">AWRI4620_LOCUS1237</name>
</gene>
<dbReference type="OrthoDB" id="3943861at2759"/>
<sequence length="185" mass="20468">MQPPEVSALVSAHHYAAYHGYGHPTQQFAQYEAPAIARSMSVDHLQQASAPPPTPSVQQQLATYVYAVQSLEADPYGLHIQELHGIYGTSELANAAAHAYFNRTSPCEKTTIPEHPKPEQEHLQDGDYCRLRSDEEHNGGPESGVGNVRLRHDGGLRFGGCDQECSAYVVWVERRELNSSTESKR</sequence>
<comment type="caution">
    <text evidence="1">The sequence shown here is derived from an EMBL/GenBank/DDBJ whole genome shotgun (WGS) entry which is preliminary data.</text>
</comment>
<proteinExistence type="predicted"/>
<dbReference type="AlphaFoldDB" id="A0A9N8PNH6"/>
<dbReference type="Proteomes" id="UP000745764">
    <property type="component" value="Unassembled WGS sequence"/>
</dbReference>
<organism evidence="1 2">
    <name type="scientific">Aureobasidium uvarum</name>
    <dbReference type="NCBI Taxonomy" id="2773716"/>
    <lineage>
        <taxon>Eukaryota</taxon>
        <taxon>Fungi</taxon>
        <taxon>Dikarya</taxon>
        <taxon>Ascomycota</taxon>
        <taxon>Pezizomycotina</taxon>
        <taxon>Dothideomycetes</taxon>
        <taxon>Dothideomycetidae</taxon>
        <taxon>Dothideales</taxon>
        <taxon>Saccotheciaceae</taxon>
        <taxon>Aureobasidium</taxon>
    </lineage>
</organism>
<protein>
    <submittedName>
        <fullName evidence="1">Uncharacterized protein</fullName>
    </submittedName>
</protein>
<evidence type="ECO:0000313" key="2">
    <source>
        <dbReference type="Proteomes" id="UP000745764"/>
    </source>
</evidence>